<sequence length="75" mass="8060">MMNIDECITAGDSSDGHRLADVFRTVGELAGDLTLLHAPLMPGGVPERRRAVTCGETTLHLDDGLLGGDRMFHQV</sequence>
<accession>A0ABS0C3W1</accession>
<evidence type="ECO:0000313" key="1">
    <source>
        <dbReference type="EMBL" id="MBF6225070.1"/>
    </source>
</evidence>
<dbReference type="EMBL" id="JADLRE010000005">
    <property type="protein sequence ID" value="MBF6225070.1"/>
    <property type="molecule type" value="Genomic_DNA"/>
</dbReference>
<comment type="caution">
    <text evidence="1">The sequence shown here is derived from an EMBL/GenBank/DDBJ whole genome shotgun (WGS) entry which is preliminary data.</text>
</comment>
<protein>
    <submittedName>
        <fullName evidence="1">Uncharacterized protein</fullName>
    </submittedName>
</protein>
<evidence type="ECO:0000313" key="2">
    <source>
        <dbReference type="Proteomes" id="UP000807309"/>
    </source>
</evidence>
<proteinExistence type="predicted"/>
<reference evidence="1 2" key="1">
    <citation type="submission" date="2020-10" db="EMBL/GenBank/DDBJ databases">
        <title>Identification of Nocardia species via Next-generation sequencing and recognition of intraspecies genetic diversity.</title>
        <authorList>
            <person name="Li P."/>
            <person name="Li P."/>
            <person name="Lu B."/>
        </authorList>
    </citation>
    <scope>NUCLEOTIDE SEQUENCE [LARGE SCALE GENOMIC DNA]</scope>
    <source>
        <strain evidence="1 2">N-11</strain>
    </source>
</reference>
<dbReference type="RefSeq" id="WP_195032376.1">
    <property type="nucleotide sequence ID" value="NZ_JADLRE010000005.1"/>
</dbReference>
<keyword evidence="2" id="KW-1185">Reference proteome</keyword>
<gene>
    <name evidence="1" type="ORF">IU470_08100</name>
</gene>
<organism evidence="1 2">
    <name type="scientific">Nocardia abscessus</name>
    <dbReference type="NCBI Taxonomy" id="120957"/>
    <lineage>
        <taxon>Bacteria</taxon>
        <taxon>Bacillati</taxon>
        <taxon>Actinomycetota</taxon>
        <taxon>Actinomycetes</taxon>
        <taxon>Mycobacteriales</taxon>
        <taxon>Nocardiaceae</taxon>
        <taxon>Nocardia</taxon>
    </lineage>
</organism>
<name>A0ABS0C3W1_9NOCA</name>
<dbReference type="Proteomes" id="UP000807309">
    <property type="component" value="Unassembled WGS sequence"/>
</dbReference>